<organism evidence="2 3">
    <name type="scientific">Desulfonema ishimotonii</name>
    <dbReference type="NCBI Taxonomy" id="45657"/>
    <lineage>
        <taxon>Bacteria</taxon>
        <taxon>Pseudomonadati</taxon>
        <taxon>Thermodesulfobacteriota</taxon>
        <taxon>Desulfobacteria</taxon>
        <taxon>Desulfobacterales</taxon>
        <taxon>Desulfococcaceae</taxon>
        <taxon>Desulfonema</taxon>
    </lineage>
</organism>
<protein>
    <submittedName>
        <fullName evidence="2">Uncharacterized protein</fullName>
    </submittedName>
</protein>
<proteinExistence type="predicted"/>
<evidence type="ECO:0000313" key="2">
    <source>
        <dbReference type="EMBL" id="GBC59121.1"/>
    </source>
</evidence>
<gene>
    <name evidence="2" type="ORF">DENIS_0057</name>
</gene>
<feature type="transmembrane region" description="Helical" evidence="1">
    <location>
        <begin position="12"/>
        <end position="29"/>
    </location>
</feature>
<reference evidence="3" key="2">
    <citation type="submission" date="2019-01" db="EMBL/GenBank/DDBJ databases">
        <title>Genome sequence of Desulfonema ishimotonii strain Tokyo 01.</title>
        <authorList>
            <person name="Fukui M."/>
        </authorList>
    </citation>
    <scope>NUCLEOTIDE SEQUENCE [LARGE SCALE GENOMIC DNA]</scope>
    <source>
        <strain evidence="3">Tokyo 01</strain>
    </source>
</reference>
<keyword evidence="1" id="KW-0812">Transmembrane</keyword>
<evidence type="ECO:0000256" key="1">
    <source>
        <dbReference type="SAM" id="Phobius"/>
    </source>
</evidence>
<name>A0A401FQ72_9BACT</name>
<reference evidence="3" key="1">
    <citation type="submission" date="2017-11" db="EMBL/GenBank/DDBJ databases">
        <authorList>
            <person name="Watanabe M."/>
            <person name="Kojima H."/>
        </authorList>
    </citation>
    <scope>NUCLEOTIDE SEQUENCE [LARGE SCALE GENOMIC DNA]</scope>
    <source>
        <strain evidence="3">Tokyo 01</strain>
    </source>
</reference>
<evidence type="ECO:0000313" key="3">
    <source>
        <dbReference type="Proteomes" id="UP000288096"/>
    </source>
</evidence>
<keyword evidence="3" id="KW-1185">Reference proteome</keyword>
<accession>A0A401FQ72</accession>
<dbReference type="Proteomes" id="UP000288096">
    <property type="component" value="Unassembled WGS sequence"/>
</dbReference>
<comment type="caution">
    <text evidence="2">The sequence shown here is derived from an EMBL/GenBank/DDBJ whole genome shotgun (WGS) entry which is preliminary data.</text>
</comment>
<dbReference type="EMBL" id="BEXT01000001">
    <property type="protein sequence ID" value="GBC59121.1"/>
    <property type="molecule type" value="Genomic_DNA"/>
</dbReference>
<keyword evidence="1" id="KW-1133">Transmembrane helix</keyword>
<sequence>MGEGMVRREKIIVGLAMFAVLGYGGYYSVSSVKPDTERPDVKKDDAAEFINSIVKELIRGSLSASDRYIIRKSGHVWGEDPFENKPSAALAAAALSARAHIYSGFLSMNSKCIAVIDGAEYEAGEQIGESGPVLKRIFSTHVIIGMPGGKDHMIPLEGSE</sequence>
<keyword evidence="1" id="KW-0472">Membrane</keyword>
<dbReference type="AlphaFoldDB" id="A0A401FQ72"/>